<name>A0A9Q1JV64_9CARY</name>
<organism evidence="1 2">
    <name type="scientific">Carnegiea gigantea</name>
    <dbReference type="NCBI Taxonomy" id="171969"/>
    <lineage>
        <taxon>Eukaryota</taxon>
        <taxon>Viridiplantae</taxon>
        <taxon>Streptophyta</taxon>
        <taxon>Embryophyta</taxon>
        <taxon>Tracheophyta</taxon>
        <taxon>Spermatophyta</taxon>
        <taxon>Magnoliopsida</taxon>
        <taxon>eudicotyledons</taxon>
        <taxon>Gunneridae</taxon>
        <taxon>Pentapetalae</taxon>
        <taxon>Caryophyllales</taxon>
        <taxon>Cactineae</taxon>
        <taxon>Cactaceae</taxon>
        <taxon>Cactoideae</taxon>
        <taxon>Echinocereeae</taxon>
        <taxon>Carnegiea</taxon>
    </lineage>
</organism>
<keyword evidence="2" id="KW-1185">Reference proteome</keyword>
<dbReference type="Proteomes" id="UP001153076">
    <property type="component" value="Unassembled WGS sequence"/>
</dbReference>
<evidence type="ECO:0000313" key="1">
    <source>
        <dbReference type="EMBL" id="KAJ8431602.1"/>
    </source>
</evidence>
<comment type="caution">
    <text evidence="1">The sequence shown here is derived from an EMBL/GenBank/DDBJ whole genome shotgun (WGS) entry which is preliminary data.</text>
</comment>
<reference evidence="1" key="1">
    <citation type="submission" date="2022-04" db="EMBL/GenBank/DDBJ databases">
        <title>Carnegiea gigantea Genome sequencing and assembly v2.</title>
        <authorList>
            <person name="Copetti D."/>
            <person name="Sanderson M.J."/>
            <person name="Burquez A."/>
            <person name="Wojciechowski M.F."/>
        </authorList>
    </citation>
    <scope>NUCLEOTIDE SEQUENCE</scope>
    <source>
        <strain evidence="1">SGP5-SGP5p</strain>
        <tissue evidence="1">Aerial part</tissue>
    </source>
</reference>
<sequence>MTNGCKEIFISRLGCDVLVKSTFGSTANCKSSSAAAVIEAYSLRTSLSILRTRSSFPLNFPPSVSHGDGKILRKALVELDYGGVRGFFHTDQRRLVIWFPALRFCHSYFHSRRPLLLGFRFDSGDGVPVRDVGGPGGAAGSTTEENVYVLSVESPWCFPVQSPPELTAADGEFPASVGDDELGCPRQSDPEVCRQESADVIGPIFF</sequence>
<dbReference type="EMBL" id="JAKOGI010000680">
    <property type="protein sequence ID" value="KAJ8431602.1"/>
    <property type="molecule type" value="Genomic_DNA"/>
</dbReference>
<dbReference type="AlphaFoldDB" id="A0A9Q1JV64"/>
<proteinExistence type="predicted"/>
<evidence type="ECO:0000313" key="2">
    <source>
        <dbReference type="Proteomes" id="UP001153076"/>
    </source>
</evidence>
<gene>
    <name evidence="1" type="ORF">Cgig2_025644</name>
</gene>
<protein>
    <submittedName>
        <fullName evidence="1">Uncharacterized protein</fullName>
    </submittedName>
</protein>
<accession>A0A9Q1JV64</accession>